<evidence type="ECO:0000259" key="1">
    <source>
        <dbReference type="Pfam" id="PF02538"/>
    </source>
</evidence>
<reference evidence="2 3" key="1">
    <citation type="submission" date="2024-02" db="EMBL/GenBank/DDBJ databases">
        <authorList>
            <person name="Daric V."/>
            <person name="Darras S."/>
        </authorList>
    </citation>
    <scope>NUCLEOTIDE SEQUENCE [LARGE SCALE GENOMIC DNA]</scope>
</reference>
<keyword evidence="3" id="KW-1185">Reference proteome</keyword>
<dbReference type="EMBL" id="CAWYQH010000090">
    <property type="protein sequence ID" value="CAK8682543.1"/>
    <property type="molecule type" value="Genomic_DNA"/>
</dbReference>
<name>A0ABP0FTA1_CLALP</name>
<proteinExistence type="predicted"/>
<gene>
    <name evidence="2" type="ORF">CVLEPA_LOCUS13199</name>
</gene>
<evidence type="ECO:0000313" key="3">
    <source>
        <dbReference type="Proteomes" id="UP001642483"/>
    </source>
</evidence>
<protein>
    <recommendedName>
        <fullName evidence="1">Hydantoinase B/oxoprolinase domain-containing protein</fullName>
    </recommendedName>
</protein>
<accession>A0ABP0FTA1</accession>
<sequence>MQDAVQYQMRAIEINEGDLILSHLCARGVHRPYLTVTTPVFIPEHTKPIFFVANRGHHADVGGIMPGSMPSNSTSMNDEGAVFKSFKLVKDGIFQENDVTAVLL</sequence>
<evidence type="ECO:0000313" key="2">
    <source>
        <dbReference type="EMBL" id="CAK8682543.1"/>
    </source>
</evidence>
<dbReference type="InterPro" id="IPR003692">
    <property type="entry name" value="Hydantoinase_B"/>
</dbReference>
<feature type="domain" description="Hydantoinase B/oxoprolinase" evidence="1">
    <location>
        <begin position="1"/>
        <end position="103"/>
    </location>
</feature>
<comment type="caution">
    <text evidence="2">The sequence shown here is derived from an EMBL/GenBank/DDBJ whole genome shotgun (WGS) entry which is preliminary data.</text>
</comment>
<dbReference type="Proteomes" id="UP001642483">
    <property type="component" value="Unassembled WGS sequence"/>
</dbReference>
<dbReference type="Pfam" id="PF02538">
    <property type="entry name" value="Hydantoinase_B"/>
    <property type="match status" value="1"/>
</dbReference>
<organism evidence="2 3">
    <name type="scientific">Clavelina lepadiformis</name>
    <name type="common">Light-bulb sea squirt</name>
    <name type="synonym">Ascidia lepadiformis</name>
    <dbReference type="NCBI Taxonomy" id="159417"/>
    <lineage>
        <taxon>Eukaryota</taxon>
        <taxon>Metazoa</taxon>
        <taxon>Chordata</taxon>
        <taxon>Tunicata</taxon>
        <taxon>Ascidiacea</taxon>
        <taxon>Aplousobranchia</taxon>
        <taxon>Clavelinidae</taxon>
        <taxon>Clavelina</taxon>
    </lineage>
</organism>